<evidence type="ECO:0000313" key="2">
    <source>
        <dbReference type="EMBL" id="ORY31671.1"/>
    </source>
</evidence>
<protein>
    <submittedName>
        <fullName evidence="2">Uncharacterized protein</fullName>
    </submittedName>
</protein>
<feature type="compositionally biased region" description="Basic and acidic residues" evidence="1">
    <location>
        <begin position="70"/>
        <end position="81"/>
    </location>
</feature>
<name>A0A1Y2B9Z4_9TREE</name>
<feature type="compositionally biased region" description="Basic and acidic residues" evidence="1">
    <location>
        <begin position="46"/>
        <end position="58"/>
    </location>
</feature>
<reference evidence="2 3" key="1">
    <citation type="submission" date="2016-07" db="EMBL/GenBank/DDBJ databases">
        <title>Pervasive Adenine N6-methylation of Active Genes in Fungi.</title>
        <authorList>
            <consortium name="DOE Joint Genome Institute"/>
            <person name="Mondo S.J."/>
            <person name="Dannebaum R.O."/>
            <person name="Kuo R.C."/>
            <person name="Labutti K."/>
            <person name="Haridas S."/>
            <person name="Kuo A."/>
            <person name="Salamov A."/>
            <person name="Ahrendt S.R."/>
            <person name="Lipzen A."/>
            <person name="Sullivan W."/>
            <person name="Andreopoulos W.B."/>
            <person name="Clum A."/>
            <person name="Lindquist E."/>
            <person name="Daum C."/>
            <person name="Ramamoorthy G.K."/>
            <person name="Gryganskyi A."/>
            <person name="Culley D."/>
            <person name="Magnuson J.K."/>
            <person name="James T.Y."/>
            <person name="O'Malley M.A."/>
            <person name="Stajich J.E."/>
            <person name="Spatafora J.W."/>
            <person name="Visel A."/>
            <person name="Grigoriev I.V."/>
        </authorList>
    </citation>
    <scope>NUCLEOTIDE SEQUENCE [LARGE SCALE GENOMIC DNA]</scope>
    <source>
        <strain evidence="2 3">68-887.2</strain>
    </source>
</reference>
<comment type="caution">
    <text evidence="2">The sequence shown here is derived from an EMBL/GenBank/DDBJ whole genome shotgun (WGS) entry which is preliminary data.</text>
</comment>
<evidence type="ECO:0000256" key="1">
    <source>
        <dbReference type="SAM" id="MobiDB-lite"/>
    </source>
</evidence>
<dbReference type="AlphaFoldDB" id="A0A1Y2B9Z4"/>
<organism evidence="2 3">
    <name type="scientific">Naematelia encephala</name>
    <dbReference type="NCBI Taxonomy" id="71784"/>
    <lineage>
        <taxon>Eukaryota</taxon>
        <taxon>Fungi</taxon>
        <taxon>Dikarya</taxon>
        <taxon>Basidiomycota</taxon>
        <taxon>Agaricomycotina</taxon>
        <taxon>Tremellomycetes</taxon>
        <taxon>Tremellales</taxon>
        <taxon>Naemateliaceae</taxon>
        <taxon>Naematelia</taxon>
    </lineage>
</organism>
<feature type="compositionally biased region" description="Polar residues" evidence="1">
    <location>
        <begin position="26"/>
        <end position="45"/>
    </location>
</feature>
<gene>
    <name evidence="2" type="ORF">BCR39DRAFT_504746</name>
</gene>
<sequence>MTVDYHHSKSGSSATDRSELSKSPIHFTSSDCRTSPSTTVDSSQGRQDRESDGDDTKEQPQLNGNEEGEERTKTFGSEKRSSFAGSDGRGNTRYWQLGFFATYFTGGDKIDDQGGYDDQGDYDADISGNEDDLDAQGWNENGNFGADGSAAGTISNDDVIVWPRSRDCESK</sequence>
<accession>A0A1Y2B9Z4</accession>
<feature type="compositionally biased region" description="Acidic residues" evidence="1">
    <location>
        <begin position="114"/>
        <end position="134"/>
    </location>
</feature>
<evidence type="ECO:0000313" key="3">
    <source>
        <dbReference type="Proteomes" id="UP000193986"/>
    </source>
</evidence>
<dbReference type="Proteomes" id="UP000193986">
    <property type="component" value="Unassembled WGS sequence"/>
</dbReference>
<dbReference type="EMBL" id="MCFC01000014">
    <property type="protein sequence ID" value="ORY31671.1"/>
    <property type="molecule type" value="Genomic_DNA"/>
</dbReference>
<dbReference type="InParanoid" id="A0A1Y2B9Z4"/>
<keyword evidence="3" id="KW-1185">Reference proteome</keyword>
<feature type="region of interest" description="Disordered" evidence="1">
    <location>
        <begin position="1"/>
        <end position="92"/>
    </location>
</feature>
<feature type="region of interest" description="Disordered" evidence="1">
    <location>
        <begin position="111"/>
        <end position="135"/>
    </location>
</feature>
<proteinExistence type="predicted"/>